<dbReference type="GO" id="GO:0016491">
    <property type="term" value="F:oxidoreductase activity"/>
    <property type="evidence" value="ECO:0007669"/>
    <property type="project" value="TreeGrafter"/>
</dbReference>
<dbReference type="Gene3D" id="2.60.40.420">
    <property type="entry name" value="Cupredoxins - blue copper proteins"/>
    <property type="match status" value="1"/>
</dbReference>
<dbReference type="PANTHER" id="PTHR11709">
    <property type="entry name" value="MULTI-COPPER OXIDASE"/>
    <property type="match status" value="1"/>
</dbReference>
<dbReference type="EMBL" id="CAKMRJ010002223">
    <property type="protein sequence ID" value="CAH1427805.1"/>
    <property type="molecule type" value="Genomic_DNA"/>
</dbReference>
<dbReference type="Gene3D" id="3.30.930.10">
    <property type="entry name" value="Bira Bifunctional Protein, Domain 2"/>
    <property type="match status" value="1"/>
</dbReference>
<proteinExistence type="inferred from homology"/>
<name>A0AAU9MND1_9ASTR</name>
<evidence type="ECO:0000256" key="1">
    <source>
        <dbReference type="ARBA" id="ARBA00010609"/>
    </source>
</evidence>
<keyword evidence="4" id="KW-1185">Reference proteome</keyword>
<dbReference type="GO" id="GO:0005507">
    <property type="term" value="F:copper ion binding"/>
    <property type="evidence" value="ECO:0007669"/>
    <property type="project" value="InterPro"/>
</dbReference>
<sequence>MPPSQDFNAWYLDVISQAELADYGPVRGTMVIRPYDYAIWEAIQVDTEYPIPIDFTIYLVFCRYVHINNGGHLRDAIKIRTQVSGQRGTLWWHAHIAWQRPTIYGAIIIYPHMPYTFSTPIEAEIPIIFGEWWNLPVEGIETEMKQYGNGHNSSDAYIINGLPRSLYRCSITGMENAKIVGWISEMHFTNTTTTTFFSCFIKTMGCIEAWILGKMYHVETET</sequence>
<comment type="similarity">
    <text evidence="1">Belongs to the multicopper oxidase family.</text>
</comment>
<dbReference type="SUPFAM" id="SSF49503">
    <property type="entry name" value="Cupredoxins"/>
    <property type="match status" value="1"/>
</dbReference>
<dbReference type="InterPro" id="IPR045087">
    <property type="entry name" value="Cu-oxidase_fam"/>
</dbReference>
<gene>
    <name evidence="3" type="ORF">LVIROSA_LOCUS14782</name>
</gene>
<dbReference type="InterPro" id="IPR008972">
    <property type="entry name" value="Cupredoxin"/>
</dbReference>
<organism evidence="3 4">
    <name type="scientific">Lactuca virosa</name>
    <dbReference type="NCBI Taxonomy" id="75947"/>
    <lineage>
        <taxon>Eukaryota</taxon>
        <taxon>Viridiplantae</taxon>
        <taxon>Streptophyta</taxon>
        <taxon>Embryophyta</taxon>
        <taxon>Tracheophyta</taxon>
        <taxon>Spermatophyta</taxon>
        <taxon>Magnoliopsida</taxon>
        <taxon>eudicotyledons</taxon>
        <taxon>Gunneridae</taxon>
        <taxon>Pentapetalae</taxon>
        <taxon>asterids</taxon>
        <taxon>campanulids</taxon>
        <taxon>Asterales</taxon>
        <taxon>Asteraceae</taxon>
        <taxon>Cichorioideae</taxon>
        <taxon>Cichorieae</taxon>
        <taxon>Lactucinae</taxon>
        <taxon>Lactuca</taxon>
    </lineage>
</organism>
<dbReference type="AlphaFoldDB" id="A0AAU9MND1"/>
<evidence type="ECO:0000313" key="4">
    <source>
        <dbReference type="Proteomes" id="UP001157418"/>
    </source>
</evidence>
<dbReference type="PANTHER" id="PTHR11709:SF292">
    <property type="entry name" value="LACCASE-1"/>
    <property type="match status" value="1"/>
</dbReference>
<dbReference type="Pfam" id="PF07732">
    <property type="entry name" value="Cu-oxidase_3"/>
    <property type="match status" value="1"/>
</dbReference>
<evidence type="ECO:0000313" key="3">
    <source>
        <dbReference type="EMBL" id="CAH1427805.1"/>
    </source>
</evidence>
<protein>
    <recommendedName>
        <fullName evidence="2">Plastocyanin-like domain-containing protein</fullName>
    </recommendedName>
</protein>
<dbReference type="InterPro" id="IPR011707">
    <property type="entry name" value="Cu-oxidase-like_N"/>
</dbReference>
<feature type="domain" description="Plastocyanin-like" evidence="2">
    <location>
        <begin position="78"/>
        <end position="112"/>
    </location>
</feature>
<comment type="caution">
    <text evidence="3">The sequence shown here is derived from an EMBL/GenBank/DDBJ whole genome shotgun (WGS) entry which is preliminary data.</text>
</comment>
<reference evidence="3 4" key="1">
    <citation type="submission" date="2022-01" db="EMBL/GenBank/DDBJ databases">
        <authorList>
            <person name="Xiong W."/>
            <person name="Schranz E."/>
        </authorList>
    </citation>
    <scope>NUCLEOTIDE SEQUENCE [LARGE SCALE GENOMIC DNA]</scope>
</reference>
<dbReference type="InterPro" id="IPR045864">
    <property type="entry name" value="aa-tRNA-synth_II/BPL/LPL"/>
</dbReference>
<accession>A0AAU9MND1</accession>
<dbReference type="Proteomes" id="UP001157418">
    <property type="component" value="Unassembled WGS sequence"/>
</dbReference>
<evidence type="ECO:0000259" key="2">
    <source>
        <dbReference type="Pfam" id="PF07732"/>
    </source>
</evidence>